<sequence>MSDDSEIEQTVVTAVISPEDILQERPESVPEGHYLARLANSGVGGPSYVVLPVREGGGSADRITINGGEHYVRTFVQADEVMYRARGNEIASSWPSKD</sequence>
<name>A0ABP8AF42_9MICO</name>
<evidence type="ECO:0000313" key="2">
    <source>
        <dbReference type="Proteomes" id="UP001500213"/>
    </source>
</evidence>
<comment type="caution">
    <text evidence="1">The sequence shown here is derived from an EMBL/GenBank/DDBJ whole genome shotgun (WGS) entry which is preliminary data.</text>
</comment>
<evidence type="ECO:0008006" key="3">
    <source>
        <dbReference type="Google" id="ProtNLM"/>
    </source>
</evidence>
<proteinExistence type="predicted"/>
<organism evidence="1 2">
    <name type="scientific">Gryllotalpicola kribbensis</name>
    <dbReference type="NCBI Taxonomy" id="993084"/>
    <lineage>
        <taxon>Bacteria</taxon>
        <taxon>Bacillati</taxon>
        <taxon>Actinomycetota</taxon>
        <taxon>Actinomycetes</taxon>
        <taxon>Micrococcales</taxon>
        <taxon>Microbacteriaceae</taxon>
        <taxon>Gryllotalpicola</taxon>
    </lineage>
</organism>
<dbReference type="RefSeq" id="WP_344772802.1">
    <property type="nucleotide sequence ID" value="NZ_BAABBX010000001.1"/>
</dbReference>
<evidence type="ECO:0000313" key="1">
    <source>
        <dbReference type="EMBL" id="GAA4182962.1"/>
    </source>
</evidence>
<gene>
    <name evidence="1" type="ORF">GCM10022288_01660</name>
</gene>
<keyword evidence="2" id="KW-1185">Reference proteome</keyword>
<dbReference type="Proteomes" id="UP001500213">
    <property type="component" value="Unassembled WGS sequence"/>
</dbReference>
<dbReference type="EMBL" id="BAABBX010000001">
    <property type="protein sequence ID" value="GAA4182962.1"/>
    <property type="molecule type" value="Genomic_DNA"/>
</dbReference>
<reference evidence="2" key="1">
    <citation type="journal article" date="2019" name="Int. J. Syst. Evol. Microbiol.">
        <title>The Global Catalogue of Microorganisms (GCM) 10K type strain sequencing project: providing services to taxonomists for standard genome sequencing and annotation.</title>
        <authorList>
            <consortium name="The Broad Institute Genomics Platform"/>
            <consortium name="The Broad Institute Genome Sequencing Center for Infectious Disease"/>
            <person name="Wu L."/>
            <person name="Ma J."/>
        </authorList>
    </citation>
    <scope>NUCLEOTIDE SEQUENCE [LARGE SCALE GENOMIC DNA]</scope>
    <source>
        <strain evidence="2">JCM 17593</strain>
    </source>
</reference>
<accession>A0ABP8AF42</accession>
<protein>
    <recommendedName>
        <fullName evidence="3">ATP-grasp-modified RiPP</fullName>
    </recommendedName>
</protein>